<evidence type="ECO:0000256" key="1">
    <source>
        <dbReference type="SAM" id="SignalP"/>
    </source>
</evidence>
<keyword evidence="1" id="KW-0732">Signal</keyword>
<protein>
    <submittedName>
        <fullName evidence="3">Polyisoprenoid-binding protein</fullName>
    </submittedName>
</protein>
<dbReference type="PANTHER" id="PTHR34406">
    <property type="entry name" value="PROTEIN YCEI"/>
    <property type="match status" value="1"/>
</dbReference>
<dbReference type="Gene3D" id="2.40.128.110">
    <property type="entry name" value="Lipid/polyisoprenoid-binding, YceI-like"/>
    <property type="match status" value="1"/>
</dbReference>
<feature type="domain" description="Lipid/polyisoprenoid-binding YceI-like" evidence="2">
    <location>
        <begin position="38"/>
        <end position="195"/>
    </location>
</feature>
<accession>A0A2N9W4K5</accession>
<sequence length="197" mass="21032">MKTTDALFSNVLRAGIATLLAFSPIAAQADTLSEVAGRYAIQPSSRVGFTVSQVGGGGITGNFKKFSGTFALNKSDISQSMINFTLYPESVSTGQARIESFLRSDAVFDSANYPTITFKSTQITQTSADTAEVAGILTARGKSSPASFQANLSDHGKNSITFHVQGKVMRSRYGMDVGTPIYSNVVQFDMTIRGQRS</sequence>
<dbReference type="Pfam" id="PF04264">
    <property type="entry name" value="YceI"/>
    <property type="match status" value="1"/>
</dbReference>
<dbReference type="InterPro" id="IPR036761">
    <property type="entry name" value="TTHA0802/YceI-like_sf"/>
</dbReference>
<dbReference type="InterPro" id="IPR007372">
    <property type="entry name" value="Lipid/polyisoprenoid-bd_YceI"/>
</dbReference>
<dbReference type="AlphaFoldDB" id="A0A2N9W4K5"/>
<feature type="chain" id="PRO_5014880145" evidence="1">
    <location>
        <begin position="30"/>
        <end position="197"/>
    </location>
</feature>
<evidence type="ECO:0000259" key="2">
    <source>
        <dbReference type="SMART" id="SM00867"/>
    </source>
</evidence>
<name>A0A2N9W4K5_9HYPH</name>
<dbReference type="SUPFAM" id="SSF101874">
    <property type="entry name" value="YceI-like"/>
    <property type="match status" value="1"/>
</dbReference>
<proteinExistence type="predicted"/>
<dbReference type="KEGG" id="pht:BLM14_09660"/>
<reference evidence="3 4" key="1">
    <citation type="journal article" date="2017" name="Int J Environ Stud">
        <title>Does the Miocene-Pliocene relict legume Oxytropis triphylla form nitrogen-fixing nodules with a combination of bacterial strains?</title>
        <authorList>
            <person name="Safronova V."/>
            <person name="Belimov A."/>
            <person name="Sazanova A."/>
            <person name="Kuznetsova I."/>
            <person name="Popova J."/>
            <person name="Andronov E."/>
            <person name="Verkhozina A."/>
            <person name="Tikhonovich I."/>
        </authorList>
    </citation>
    <scope>NUCLEOTIDE SEQUENCE [LARGE SCALE GENOMIC DNA]</scope>
    <source>
        <strain evidence="3 4">Tri-38</strain>
    </source>
</reference>
<keyword evidence="4" id="KW-1185">Reference proteome</keyword>
<evidence type="ECO:0000313" key="4">
    <source>
        <dbReference type="Proteomes" id="UP000232163"/>
    </source>
</evidence>
<dbReference type="RefSeq" id="WP_099999181.1">
    <property type="nucleotide sequence ID" value="NZ_CP017940.1"/>
</dbReference>
<dbReference type="PANTHER" id="PTHR34406:SF1">
    <property type="entry name" value="PROTEIN YCEI"/>
    <property type="match status" value="1"/>
</dbReference>
<gene>
    <name evidence="3" type="ORF">B5P45_02415</name>
</gene>
<dbReference type="EMBL" id="MZMT01000003">
    <property type="protein sequence ID" value="PIO46673.1"/>
    <property type="molecule type" value="Genomic_DNA"/>
</dbReference>
<dbReference type="OrthoDB" id="9811006at2"/>
<organism evidence="3 4">
    <name type="scientific">Phyllobacterium zundukense</name>
    <dbReference type="NCBI Taxonomy" id="1867719"/>
    <lineage>
        <taxon>Bacteria</taxon>
        <taxon>Pseudomonadati</taxon>
        <taxon>Pseudomonadota</taxon>
        <taxon>Alphaproteobacteria</taxon>
        <taxon>Hyphomicrobiales</taxon>
        <taxon>Phyllobacteriaceae</taxon>
        <taxon>Phyllobacterium</taxon>
    </lineage>
</organism>
<comment type="caution">
    <text evidence="3">The sequence shown here is derived from an EMBL/GenBank/DDBJ whole genome shotgun (WGS) entry which is preliminary data.</text>
</comment>
<dbReference type="Proteomes" id="UP000232163">
    <property type="component" value="Unassembled WGS sequence"/>
</dbReference>
<feature type="signal peptide" evidence="1">
    <location>
        <begin position="1"/>
        <end position="29"/>
    </location>
</feature>
<evidence type="ECO:0000313" key="3">
    <source>
        <dbReference type="EMBL" id="PIO46673.1"/>
    </source>
</evidence>
<dbReference type="SMART" id="SM00867">
    <property type="entry name" value="YceI"/>
    <property type="match status" value="1"/>
</dbReference>